<evidence type="ECO:0000313" key="3">
    <source>
        <dbReference type="Proteomes" id="UP001054902"/>
    </source>
</evidence>
<evidence type="ECO:0000313" key="2">
    <source>
        <dbReference type="EMBL" id="GFH44326.1"/>
    </source>
</evidence>
<reference evidence="2 3" key="1">
    <citation type="journal article" date="2021" name="Sci. Rep.">
        <title>The genome of the diatom Chaetoceros tenuissimus carries an ancient integrated fragment of an extant virus.</title>
        <authorList>
            <person name="Hongo Y."/>
            <person name="Kimura K."/>
            <person name="Takaki Y."/>
            <person name="Yoshida Y."/>
            <person name="Baba S."/>
            <person name="Kobayashi G."/>
            <person name="Nagasaki K."/>
            <person name="Hano T."/>
            <person name="Tomaru Y."/>
        </authorList>
    </citation>
    <scope>NUCLEOTIDE SEQUENCE [LARGE SCALE GENOMIC DNA]</scope>
    <source>
        <strain evidence="2 3">NIES-3715</strain>
    </source>
</reference>
<sequence length="521" mass="60194">MKNEGLYRIQQKQQQQQQNRSRLRLVLRAFIILSLVLLNILFIRDALSSIKSSSRLVNQHEVSTTTVTTKNATTKNATTDTIITNNALNQNDNRPLFIIHVGPPKTGSTTLQCTLESLRDKLEQDNFAYIGRPECIGLDIQRHHKQEFNLFASALVTDFACHQKLQNLTYIQKYKNDNANATNNMDAPALECWRKFIDRVSYYKEQNMNVIFSDEAMASRILGVISYRPNIPYPWDALHTVLGGWDVRFITLHRPLYEYLPSVYNERYKVGPNKQKLCLWYNSGEEGDKCIDQGGRKVPKPFDLENGVVTIAGLMEPSQKLCTFPLDLYEELKRRVSHVKLVDMNHREKDGNDDFITEIICHQIHGAIMTCNSLLETRKNKSDKEESPAIVKQRNPSMPLHYDFIAMEACKRGFIKNSTTLSREYVRNSIRHHHEEVNGLKANDFVLDCPDEKTLQEILDLSLDHERRLRGTDGWGEENKEQFKQAFWKSANEKKKFCTVDAASVVENIEWRSFFEGLTND</sequence>
<evidence type="ECO:0000256" key="1">
    <source>
        <dbReference type="SAM" id="Phobius"/>
    </source>
</evidence>
<dbReference type="EMBL" id="BLLK01000019">
    <property type="protein sequence ID" value="GFH44326.1"/>
    <property type="molecule type" value="Genomic_DNA"/>
</dbReference>
<protein>
    <submittedName>
        <fullName evidence="2">Uncharacterized protein</fullName>
    </submittedName>
</protein>
<comment type="caution">
    <text evidence="2">The sequence shown here is derived from an EMBL/GenBank/DDBJ whole genome shotgun (WGS) entry which is preliminary data.</text>
</comment>
<feature type="transmembrane region" description="Helical" evidence="1">
    <location>
        <begin position="25"/>
        <end position="43"/>
    </location>
</feature>
<keyword evidence="1" id="KW-0472">Membrane</keyword>
<keyword evidence="1" id="KW-1133">Transmembrane helix</keyword>
<dbReference type="SUPFAM" id="SSF52540">
    <property type="entry name" value="P-loop containing nucleoside triphosphate hydrolases"/>
    <property type="match status" value="1"/>
</dbReference>
<dbReference type="Proteomes" id="UP001054902">
    <property type="component" value="Unassembled WGS sequence"/>
</dbReference>
<organism evidence="2 3">
    <name type="scientific">Chaetoceros tenuissimus</name>
    <dbReference type="NCBI Taxonomy" id="426638"/>
    <lineage>
        <taxon>Eukaryota</taxon>
        <taxon>Sar</taxon>
        <taxon>Stramenopiles</taxon>
        <taxon>Ochrophyta</taxon>
        <taxon>Bacillariophyta</taxon>
        <taxon>Coscinodiscophyceae</taxon>
        <taxon>Chaetocerotophycidae</taxon>
        <taxon>Chaetocerotales</taxon>
        <taxon>Chaetocerotaceae</taxon>
        <taxon>Chaetoceros</taxon>
    </lineage>
</organism>
<accession>A0AAD3GZ38</accession>
<dbReference type="InterPro" id="IPR027417">
    <property type="entry name" value="P-loop_NTPase"/>
</dbReference>
<proteinExistence type="predicted"/>
<gene>
    <name evidence="2" type="ORF">CTEN210_00800</name>
</gene>
<dbReference type="AlphaFoldDB" id="A0AAD3GZ38"/>
<name>A0AAD3GZ38_9STRA</name>
<keyword evidence="3" id="KW-1185">Reference proteome</keyword>
<keyword evidence="1" id="KW-0812">Transmembrane</keyword>